<dbReference type="FunFam" id="1.20.140.10:FF:000001">
    <property type="entry name" value="Acyl-CoA dehydrogenase"/>
    <property type="match status" value="1"/>
</dbReference>
<accession>A0A4Y8RC91</accession>
<evidence type="ECO:0000313" key="12">
    <source>
        <dbReference type="EMBL" id="TFF19668.1"/>
    </source>
</evidence>
<comment type="pathway">
    <text evidence="2">Amino-acid degradation; L-valine degradation.</text>
</comment>
<gene>
    <name evidence="12" type="ORF">E3C22_18395</name>
</gene>
<dbReference type="InterPro" id="IPR052547">
    <property type="entry name" value="Mito_Isobutyryl-CoADH"/>
</dbReference>
<dbReference type="InterPro" id="IPR013786">
    <property type="entry name" value="AcylCoA_DH/ox_N"/>
</dbReference>
<dbReference type="PIRSF" id="PIRSF016578">
    <property type="entry name" value="HsaA"/>
    <property type="match status" value="1"/>
</dbReference>
<dbReference type="AlphaFoldDB" id="A0A4Y8RC91"/>
<dbReference type="InterPro" id="IPR009100">
    <property type="entry name" value="AcylCoA_DH/oxidase_NM_dom_sf"/>
</dbReference>
<evidence type="ECO:0000256" key="7">
    <source>
        <dbReference type="ARBA" id="ARBA00023002"/>
    </source>
</evidence>
<dbReference type="SUPFAM" id="SSF56645">
    <property type="entry name" value="Acyl-CoA dehydrogenase NM domain-like"/>
    <property type="match status" value="1"/>
</dbReference>
<evidence type="ECO:0000256" key="5">
    <source>
        <dbReference type="ARBA" id="ARBA00022630"/>
    </source>
</evidence>
<sequence length="379" mass="41167">MDFSLTDEQQQIFDMARDFAVEKMAPFAADWEAEKRLPRDVLEELAGLGMAAITVREAYGSGLSRLDAALIFEALSYGDPSVSAFLSIHNMVAWMVDGFGTAAQRERWLPRLSAMQAIGSYCLTEPGSGSDAAALKTSARRDGDSYVLNGTKSFISGASFSDLYLVMARTGGEGPKGISAFLVENGTQGLSFGTQERKMGWIAQPTAEVRFEDCRIPAANLLGEEGRGFAYAMAGLDGGRLNISACSLGAAQAALDKTLAYMRERQAFGRSLSEFQALQFRLADMETELSAARIFLRQAAWKLDSKAPDATKFCAMAKRFVTDAGFSVADMALQLHGGYGYLADYGIEKIVRDLRVHQILEGTNEIMRLIVARALLSEA</sequence>
<evidence type="ECO:0000259" key="10">
    <source>
        <dbReference type="Pfam" id="PF02770"/>
    </source>
</evidence>
<dbReference type="FunFam" id="2.40.110.10:FF:000001">
    <property type="entry name" value="Acyl-CoA dehydrogenase, mitochondrial"/>
    <property type="match status" value="1"/>
</dbReference>
<dbReference type="OrthoDB" id="9775090at2"/>
<dbReference type="Gene3D" id="1.20.140.10">
    <property type="entry name" value="Butyryl-CoA Dehydrogenase, subunit A, domain 3"/>
    <property type="match status" value="1"/>
</dbReference>
<dbReference type="Gene3D" id="1.10.540.10">
    <property type="entry name" value="Acyl-CoA dehydrogenase/oxidase, N-terminal domain"/>
    <property type="match status" value="1"/>
</dbReference>
<dbReference type="GO" id="GO:0003995">
    <property type="term" value="F:acyl-CoA dehydrogenase activity"/>
    <property type="evidence" value="ECO:0007669"/>
    <property type="project" value="InterPro"/>
</dbReference>
<dbReference type="InterPro" id="IPR037069">
    <property type="entry name" value="AcylCoA_DH/ox_N_sf"/>
</dbReference>
<name>A0A4Y8RC91_9HYPH</name>
<keyword evidence="13" id="KW-1185">Reference proteome</keyword>
<dbReference type="Gene3D" id="2.40.110.10">
    <property type="entry name" value="Butyryl-CoA Dehydrogenase, subunit A, domain 2"/>
    <property type="match status" value="1"/>
</dbReference>
<evidence type="ECO:0000259" key="11">
    <source>
        <dbReference type="Pfam" id="PF02771"/>
    </source>
</evidence>
<evidence type="ECO:0000256" key="6">
    <source>
        <dbReference type="ARBA" id="ARBA00022827"/>
    </source>
</evidence>
<evidence type="ECO:0000256" key="3">
    <source>
        <dbReference type="ARBA" id="ARBA00009347"/>
    </source>
</evidence>
<evidence type="ECO:0000256" key="4">
    <source>
        <dbReference type="ARBA" id="ARBA00022456"/>
    </source>
</evidence>
<reference evidence="12 13" key="1">
    <citation type="submission" date="2019-03" db="EMBL/GenBank/DDBJ databases">
        <title>Jiella endophytica sp. nov., a novel endophytic bacterium isolated from root of Ficus microcarpa Linn. f.</title>
        <authorList>
            <person name="Tuo L."/>
        </authorList>
    </citation>
    <scope>NUCLEOTIDE SEQUENCE [LARGE SCALE GENOMIC DNA]</scope>
    <source>
        <strain evidence="12 13">CBS5Q-3</strain>
    </source>
</reference>
<dbReference type="Pfam" id="PF00441">
    <property type="entry name" value="Acyl-CoA_dh_1"/>
    <property type="match status" value="1"/>
</dbReference>
<evidence type="ECO:0000256" key="2">
    <source>
        <dbReference type="ARBA" id="ARBA00005109"/>
    </source>
</evidence>
<evidence type="ECO:0000256" key="8">
    <source>
        <dbReference type="RuleBase" id="RU362125"/>
    </source>
</evidence>
<dbReference type="InterPro" id="IPR006091">
    <property type="entry name" value="Acyl-CoA_Oxase/DH_mid-dom"/>
</dbReference>
<dbReference type="EMBL" id="SOZD01000006">
    <property type="protein sequence ID" value="TFF19668.1"/>
    <property type="molecule type" value="Genomic_DNA"/>
</dbReference>
<comment type="caution">
    <text evidence="12">The sequence shown here is derived from an EMBL/GenBank/DDBJ whole genome shotgun (WGS) entry which is preliminary data.</text>
</comment>
<keyword evidence="4" id="KW-0101">Branched-chain amino acid catabolism</keyword>
<dbReference type="PANTHER" id="PTHR43831:SF1">
    <property type="entry name" value="ISOBUTYRYL-COA DEHYDROGENASE, MITOCHONDRIAL"/>
    <property type="match status" value="1"/>
</dbReference>
<proteinExistence type="inferred from homology"/>
<protein>
    <submittedName>
        <fullName evidence="12">Acyl-CoA dehydrogenase</fullName>
    </submittedName>
</protein>
<dbReference type="InterPro" id="IPR009075">
    <property type="entry name" value="AcylCo_DH/oxidase_C"/>
</dbReference>
<comment type="cofactor">
    <cofactor evidence="1 8">
        <name>FAD</name>
        <dbReference type="ChEBI" id="CHEBI:57692"/>
    </cofactor>
</comment>
<keyword evidence="6 8" id="KW-0274">FAD</keyword>
<dbReference type="InterPro" id="IPR036250">
    <property type="entry name" value="AcylCo_DH-like_C"/>
</dbReference>
<dbReference type="GO" id="GO:0009083">
    <property type="term" value="P:branched-chain amino acid catabolic process"/>
    <property type="evidence" value="ECO:0007669"/>
    <property type="project" value="UniProtKB-KW"/>
</dbReference>
<dbReference type="Pfam" id="PF02771">
    <property type="entry name" value="Acyl-CoA_dh_N"/>
    <property type="match status" value="1"/>
</dbReference>
<dbReference type="SUPFAM" id="SSF47203">
    <property type="entry name" value="Acyl-CoA dehydrogenase C-terminal domain-like"/>
    <property type="match status" value="1"/>
</dbReference>
<feature type="domain" description="Acyl-CoA dehydrogenase/oxidase C-terminal" evidence="9">
    <location>
        <begin position="226"/>
        <end position="376"/>
    </location>
</feature>
<dbReference type="PROSITE" id="PS00073">
    <property type="entry name" value="ACYL_COA_DH_2"/>
    <property type="match status" value="1"/>
</dbReference>
<dbReference type="Proteomes" id="UP000298179">
    <property type="component" value="Unassembled WGS sequence"/>
</dbReference>
<keyword evidence="5 8" id="KW-0285">Flavoprotein</keyword>
<feature type="domain" description="Acyl-CoA oxidase/dehydrogenase middle" evidence="10">
    <location>
        <begin position="121"/>
        <end position="214"/>
    </location>
</feature>
<dbReference type="PROSITE" id="PS00072">
    <property type="entry name" value="ACYL_COA_DH_1"/>
    <property type="match status" value="1"/>
</dbReference>
<dbReference type="InterPro" id="IPR006089">
    <property type="entry name" value="Acyl-CoA_DH_CS"/>
</dbReference>
<organism evidence="12 13">
    <name type="scientific">Jiella endophytica</name>
    <dbReference type="NCBI Taxonomy" id="2558362"/>
    <lineage>
        <taxon>Bacteria</taxon>
        <taxon>Pseudomonadati</taxon>
        <taxon>Pseudomonadota</taxon>
        <taxon>Alphaproteobacteria</taxon>
        <taxon>Hyphomicrobiales</taxon>
        <taxon>Aurantimonadaceae</taxon>
        <taxon>Jiella</taxon>
    </lineage>
</organism>
<comment type="similarity">
    <text evidence="3 8">Belongs to the acyl-CoA dehydrogenase family.</text>
</comment>
<dbReference type="PANTHER" id="PTHR43831">
    <property type="entry name" value="ISOBUTYRYL-COA DEHYDROGENASE"/>
    <property type="match status" value="1"/>
</dbReference>
<evidence type="ECO:0000259" key="9">
    <source>
        <dbReference type="Pfam" id="PF00441"/>
    </source>
</evidence>
<evidence type="ECO:0000256" key="1">
    <source>
        <dbReference type="ARBA" id="ARBA00001974"/>
    </source>
</evidence>
<dbReference type="InterPro" id="IPR046373">
    <property type="entry name" value="Acyl-CoA_Oxase/DH_mid-dom_sf"/>
</dbReference>
<dbReference type="Pfam" id="PF02770">
    <property type="entry name" value="Acyl-CoA_dh_M"/>
    <property type="match status" value="1"/>
</dbReference>
<feature type="domain" description="Acyl-CoA dehydrogenase/oxidase N-terminal" evidence="11">
    <location>
        <begin position="6"/>
        <end position="114"/>
    </location>
</feature>
<evidence type="ECO:0000313" key="13">
    <source>
        <dbReference type="Proteomes" id="UP000298179"/>
    </source>
</evidence>
<keyword evidence="7 8" id="KW-0560">Oxidoreductase</keyword>
<dbReference type="GO" id="GO:0050660">
    <property type="term" value="F:flavin adenine dinucleotide binding"/>
    <property type="evidence" value="ECO:0007669"/>
    <property type="project" value="InterPro"/>
</dbReference>
<dbReference type="RefSeq" id="WP_134763348.1">
    <property type="nucleotide sequence ID" value="NZ_SOZD01000006.1"/>
</dbReference>